<evidence type="ECO:0000256" key="2">
    <source>
        <dbReference type="ARBA" id="ARBA00022692"/>
    </source>
</evidence>
<reference evidence="8" key="1">
    <citation type="journal article" date="2019" name="Int. J. Syst. Evol. Microbiol.">
        <title>The Global Catalogue of Microorganisms (GCM) 10K type strain sequencing project: providing services to taxonomists for standard genome sequencing and annotation.</title>
        <authorList>
            <consortium name="The Broad Institute Genomics Platform"/>
            <consortium name="The Broad Institute Genome Sequencing Center for Infectious Disease"/>
            <person name="Wu L."/>
            <person name="Ma J."/>
        </authorList>
    </citation>
    <scope>NUCLEOTIDE SEQUENCE [LARGE SCALE GENOMIC DNA]</scope>
    <source>
        <strain evidence="8">CCM 8896</strain>
    </source>
</reference>
<dbReference type="NCBIfam" id="TIGR03061">
    <property type="entry name" value="pip_yhgE_Nterm"/>
    <property type="match status" value="1"/>
</dbReference>
<feature type="domain" description="ABC-2 type transporter transmembrane" evidence="6">
    <location>
        <begin position="630"/>
        <end position="858"/>
    </location>
</feature>
<sequence>MIKAEWQFLAKNKFILIVLCVIVLIPSIYAVIFLKSLWNPYGELQDLPVAIVNQDHSTTYQGKKLALGHDLTDNLKHSSALGFHEVTSTAQAKKGLRQGKYYMVLTIPKDFSKNATTLLNKRPKKMVIHYDTSSGHSFFAGKATTSAAKNIQSKVSQQVTKTYAKTLFTAIQKLDQGLASAQSGNQKLATGSQTATSANQEITKNLDTLASSTLTLANGTESLNHGLDQYIYGVTALQAGNQKLQTGLAQLAAQSPTLVTGISQLDQGARNLTTGTNTYVAGTQKLAQNMTTVNQGTATLNTGLQQLNQKTGNLTTSTQALQTGATNLTASLQQLGTSGSTIANQLTQLSQQLAADTPASTKLNTQITALDQTLAQLNTSNDAMVQVKNDLDQLQTTLNQNSATDLADQVARVADAQNLTATQKQAILAVIKTNDTQTAAIQQATTTLATSITALANDLPAKTTTIAPVTQADSSSSLAQLATATEQLAGGIQQAATGSETLTTGLTTLNNGLPALTGGIQQLSQGSAQLATGTAQLNTGSQTLANSGTQLTSGTQSLSQGLDQLTAQTPTLVQGIQQLNTGAQTLGTGYQQLSANNATLMAGGEKLANGQTQLTTGAEKLANGSGQLTDALTQISTGNQTLATKLGTAAKQAKMNPSQLTYAQVAKPVTTTHDETDKVPNNGTGMAPYMMCVSLFVGALALNMMFDLYTPRRFPDGPLGWWASKASIWGGFVLFASILMGTLVMVVDGLSPVQTAATFGMLLLIGLTFMSIVVWLNLVFGKAGAFFSMVLLVLQLGSSAGTYPIELSSHFFQVLHPWLPMTYGVNGLRQALMIGDSIWPDVRVLFIFFTIFTLLTLLFFTRRRSKMKSINFDDPLAVQATQNKIAARLAKRKEA</sequence>
<evidence type="ECO:0000256" key="4">
    <source>
        <dbReference type="ARBA" id="ARBA00023136"/>
    </source>
</evidence>
<dbReference type="InterPro" id="IPR013525">
    <property type="entry name" value="ABC2_TM"/>
</dbReference>
<keyword evidence="4 5" id="KW-0472">Membrane</keyword>
<dbReference type="Gene3D" id="3.40.1710.10">
    <property type="entry name" value="abc type-2 transporter like domain"/>
    <property type="match status" value="1"/>
</dbReference>
<comment type="subcellular location">
    <subcellularLocation>
        <location evidence="1">Membrane</location>
        <topology evidence="1">Multi-pass membrane protein</topology>
    </subcellularLocation>
</comment>
<dbReference type="Gene3D" id="1.10.287.950">
    <property type="entry name" value="Methyl-accepting chemotaxis protein"/>
    <property type="match status" value="1"/>
</dbReference>
<dbReference type="InterPro" id="IPR011049">
    <property type="entry name" value="Serralysin-like_metalloprot_C"/>
</dbReference>
<evidence type="ECO:0000256" key="5">
    <source>
        <dbReference type="SAM" id="Phobius"/>
    </source>
</evidence>
<feature type="transmembrane region" description="Helical" evidence="5">
    <location>
        <begin position="759"/>
        <end position="778"/>
    </location>
</feature>
<keyword evidence="3 5" id="KW-1133">Transmembrane helix</keyword>
<dbReference type="PANTHER" id="PTHR43077:SF5">
    <property type="entry name" value="PHAGE INFECTION PROTEIN"/>
    <property type="match status" value="1"/>
</dbReference>
<dbReference type="InterPro" id="IPR017501">
    <property type="entry name" value="Phage_infect_YhgE_C"/>
</dbReference>
<dbReference type="PANTHER" id="PTHR43077">
    <property type="entry name" value="TRANSPORT PERMEASE YVFS-RELATED"/>
    <property type="match status" value="1"/>
</dbReference>
<dbReference type="Proteomes" id="UP001597267">
    <property type="component" value="Unassembled WGS sequence"/>
</dbReference>
<proteinExistence type="predicted"/>
<feature type="transmembrane region" description="Helical" evidence="5">
    <location>
        <begin position="726"/>
        <end position="747"/>
    </location>
</feature>
<dbReference type="SUPFAM" id="SSF101967">
    <property type="entry name" value="Adhesin YadA, collagen-binding domain"/>
    <property type="match status" value="1"/>
</dbReference>
<dbReference type="InterPro" id="IPR017500">
    <property type="entry name" value="Phage_infect_YhgE_N"/>
</dbReference>
<evidence type="ECO:0000256" key="1">
    <source>
        <dbReference type="ARBA" id="ARBA00004141"/>
    </source>
</evidence>
<keyword evidence="8" id="KW-1185">Reference proteome</keyword>
<comment type="caution">
    <text evidence="7">The sequence shown here is derived from an EMBL/GenBank/DDBJ whole genome shotgun (WGS) entry which is preliminary data.</text>
</comment>
<evidence type="ECO:0000256" key="3">
    <source>
        <dbReference type="ARBA" id="ARBA00022989"/>
    </source>
</evidence>
<feature type="transmembrane region" description="Helical" evidence="5">
    <location>
        <begin position="785"/>
        <end position="805"/>
    </location>
</feature>
<dbReference type="NCBIfam" id="TIGR03062">
    <property type="entry name" value="pip_yhgE_Cterm"/>
    <property type="match status" value="1"/>
</dbReference>
<dbReference type="Pfam" id="PF12698">
    <property type="entry name" value="ABC2_membrane_3"/>
    <property type="match status" value="2"/>
</dbReference>
<dbReference type="InterPro" id="IPR051328">
    <property type="entry name" value="T7SS_ABC-Transporter"/>
</dbReference>
<name>A0ABW4J8W0_9LACO</name>
<protein>
    <submittedName>
        <fullName evidence="7">YhgE/Pip family protein</fullName>
    </submittedName>
</protein>
<evidence type="ECO:0000259" key="6">
    <source>
        <dbReference type="Pfam" id="PF12698"/>
    </source>
</evidence>
<organism evidence="7 8">
    <name type="scientific">Agrilactobacillus yilanensis</name>
    <dbReference type="NCBI Taxonomy" id="2485997"/>
    <lineage>
        <taxon>Bacteria</taxon>
        <taxon>Bacillati</taxon>
        <taxon>Bacillota</taxon>
        <taxon>Bacilli</taxon>
        <taxon>Lactobacillales</taxon>
        <taxon>Lactobacillaceae</taxon>
        <taxon>Agrilactobacillus</taxon>
    </lineage>
</organism>
<feature type="transmembrane region" description="Helical" evidence="5">
    <location>
        <begin position="842"/>
        <end position="860"/>
    </location>
</feature>
<dbReference type="EMBL" id="JBHTOP010000024">
    <property type="protein sequence ID" value="MFD1672343.1"/>
    <property type="molecule type" value="Genomic_DNA"/>
</dbReference>
<dbReference type="RefSeq" id="WP_376923112.1">
    <property type="nucleotide sequence ID" value="NZ_JBHTOP010000024.1"/>
</dbReference>
<accession>A0ABW4J8W0</accession>
<evidence type="ECO:0000313" key="8">
    <source>
        <dbReference type="Proteomes" id="UP001597267"/>
    </source>
</evidence>
<feature type="domain" description="ABC-2 type transporter transmembrane" evidence="6">
    <location>
        <begin position="14"/>
        <end position="212"/>
    </location>
</feature>
<dbReference type="NCBIfam" id="TIGR03057">
    <property type="entry name" value="xxxLxxG_by_4"/>
    <property type="match status" value="4"/>
</dbReference>
<evidence type="ECO:0000313" key="7">
    <source>
        <dbReference type="EMBL" id="MFD1672343.1"/>
    </source>
</evidence>
<dbReference type="InterPro" id="IPR023908">
    <property type="entry name" value="xxxLxxG_rpt"/>
</dbReference>
<keyword evidence="2 5" id="KW-0812">Transmembrane</keyword>
<feature type="transmembrane region" description="Helical" evidence="5">
    <location>
        <begin position="686"/>
        <end position="706"/>
    </location>
</feature>
<gene>
    <name evidence="7" type="ORF">ACFQ5M_09560</name>
</gene>